<reference evidence="2 3" key="1">
    <citation type="submission" date="2021-11" db="EMBL/GenBank/DDBJ databases">
        <authorList>
            <person name="Lee D.-H."/>
            <person name="Kim S.-B."/>
        </authorList>
    </citation>
    <scope>NUCLEOTIDE SEQUENCE [LARGE SCALE GENOMIC DNA]</scope>
    <source>
        <strain evidence="2 3">KCTC 52223</strain>
    </source>
</reference>
<evidence type="ECO:0000313" key="3">
    <source>
        <dbReference type="Proteomes" id="UP001198862"/>
    </source>
</evidence>
<protein>
    <submittedName>
        <fullName evidence="2">Uncharacterized protein</fullName>
    </submittedName>
</protein>
<dbReference type="RefSeq" id="WP_230550601.1">
    <property type="nucleotide sequence ID" value="NZ_JAJISD010000004.1"/>
</dbReference>
<proteinExistence type="predicted"/>
<dbReference type="Proteomes" id="UP001198862">
    <property type="component" value="Unassembled WGS sequence"/>
</dbReference>
<dbReference type="EMBL" id="JAJISD010000004">
    <property type="protein sequence ID" value="MCC8429397.1"/>
    <property type="molecule type" value="Genomic_DNA"/>
</dbReference>
<gene>
    <name evidence="2" type="ORF">LJ725_10485</name>
</gene>
<feature type="region of interest" description="Disordered" evidence="1">
    <location>
        <begin position="27"/>
        <end position="46"/>
    </location>
</feature>
<name>A0ABS8KTI0_9HYPH</name>
<accession>A0ABS8KTI0</accession>
<evidence type="ECO:0000256" key="1">
    <source>
        <dbReference type="SAM" id="MobiDB-lite"/>
    </source>
</evidence>
<feature type="compositionally biased region" description="Basic and acidic residues" evidence="1">
    <location>
        <begin position="11"/>
        <end position="21"/>
    </location>
</feature>
<comment type="caution">
    <text evidence="2">The sequence shown here is derived from an EMBL/GenBank/DDBJ whole genome shotgun (WGS) entry which is preliminary data.</text>
</comment>
<sequence length="46" mass="5272">MNFARNLPVEDPTREAKVKMAERALQTALASKTVPDRKPPKKKRPR</sequence>
<feature type="region of interest" description="Disordered" evidence="1">
    <location>
        <begin position="1"/>
        <end position="21"/>
    </location>
</feature>
<organism evidence="2 3">
    <name type="scientific">Reyranella aquatilis</name>
    <dbReference type="NCBI Taxonomy" id="2035356"/>
    <lineage>
        <taxon>Bacteria</taxon>
        <taxon>Pseudomonadati</taxon>
        <taxon>Pseudomonadota</taxon>
        <taxon>Alphaproteobacteria</taxon>
        <taxon>Hyphomicrobiales</taxon>
        <taxon>Reyranellaceae</taxon>
        <taxon>Reyranella</taxon>
    </lineage>
</organism>
<keyword evidence="3" id="KW-1185">Reference proteome</keyword>
<evidence type="ECO:0000313" key="2">
    <source>
        <dbReference type="EMBL" id="MCC8429397.1"/>
    </source>
</evidence>